<keyword evidence="3" id="KW-1185">Reference proteome</keyword>
<name>A2SP58_METPP</name>
<feature type="region of interest" description="Disordered" evidence="1">
    <location>
        <begin position="53"/>
        <end position="77"/>
    </location>
</feature>
<geneLocation type="plasmid" evidence="2 3">
    <name>RPME01</name>
</geneLocation>
<gene>
    <name evidence="2" type="ordered locus">Mpe_B0581</name>
</gene>
<evidence type="ECO:0000256" key="1">
    <source>
        <dbReference type="SAM" id="MobiDB-lite"/>
    </source>
</evidence>
<reference evidence="2 3" key="1">
    <citation type="journal article" date="2007" name="J. Bacteriol.">
        <title>Whole-genome analysis of the methyl tert-butyl ether-degrading beta-proteobacterium Methylibium petroleiphilum PM1.</title>
        <authorList>
            <person name="Kane S.R."/>
            <person name="Chakicherla A.Y."/>
            <person name="Chain P.S.G."/>
            <person name="Schmidt R."/>
            <person name="Shin M.W."/>
            <person name="Legler T.C."/>
            <person name="Scow K.M."/>
            <person name="Larimer F.W."/>
            <person name="Lucas S.M."/>
            <person name="Richardson P.M."/>
            <person name="Hristova K.R."/>
        </authorList>
    </citation>
    <scope>NUCLEOTIDE SEQUENCE [LARGE SCALE GENOMIC DNA]</scope>
    <source>
        <strain evidence="3">ATCC BAA-1232 / LMG 22953 / PM1</strain>
        <plasmid evidence="2 3">RPME01</plasmid>
    </source>
</reference>
<protein>
    <submittedName>
        <fullName evidence="2">Uncharacterized protein</fullName>
    </submittedName>
</protein>
<evidence type="ECO:0000313" key="2">
    <source>
        <dbReference type="EMBL" id="ABM97347.1"/>
    </source>
</evidence>
<dbReference type="EMBL" id="CP000556">
    <property type="protein sequence ID" value="ABM97347.1"/>
    <property type="molecule type" value="Genomic_DNA"/>
</dbReference>
<evidence type="ECO:0000313" key="3">
    <source>
        <dbReference type="Proteomes" id="UP000000366"/>
    </source>
</evidence>
<organism evidence="2 3">
    <name type="scientific">Methylibium petroleiphilum (strain ATCC BAA-1232 / LMG 22953 / PM1)</name>
    <dbReference type="NCBI Taxonomy" id="420662"/>
    <lineage>
        <taxon>Bacteria</taxon>
        <taxon>Pseudomonadati</taxon>
        <taxon>Pseudomonadota</taxon>
        <taxon>Betaproteobacteria</taxon>
        <taxon>Burkholderiales</taxon>
        <taxon>Sphaerotilaceae</taxon>
        <taxon>Methylibium</taxon>
    </lineage>
</organism>
<keyword evidence="2" id="KW-0614">Plasmid</keyword>
<sequence>MAPPWCPAGCTSRPTSLPAGSDDPTLRVPKQMAPYKRVCRMVVSELPRAHTNVDTPAYRTAGGHRRLNRRSREEEEINTVTVLQPELAADHKHAHVTQRICRGTASDADHRTLRICPPQRYARHWRVPGHQRSH</sequence>
<proteinExistence type="predicted"/>
<dbReference type="HOGENOM" id="CLU_1893770_0_0_4"/>
<accession>A2SP58</accession>
<dbReference type="AlphaFoldDB" id="A2SP58"/>
<dbReference type="Proteomes" id="UP000000366">
    <property type="component" value="Plasmid RPME01"/>
</dbReference>
<dbReference type="KEGG" id="mpt:Mpe_B0581"/>